<dbReference type="Pfam" id="PF03938">
    <property type="entry name" value="OmpH"/>
    <property type="match status" value="1"/>
</dbReference>
<feature type="region of interest" description="Disordered" evidence="4">
    <location>
        <begin position="174"/>
        <end position="394"/>
    </location>
</feature>
<dbReference type="InterPro" id="IPR024930">
    <property type="entry name" value="Skp_dom_sf"/>
</dbReference>
<feature type="compositionally biased region" description="Basic and acidic residues" evidence="4">
    <location>
        <begin position="200"/>
        <end position="266"/>
    </location>
</feature>
<dbReference type="Proteomes" id="UP000676776">
    <property type="component" value="Unassembled WGS sequence"/>
</dbReference>
<evidence type="ECO:0000313" key="5">
    <source>
        <dbReference type="EMBL" id="MBO3117144.1"/>
    </source>
</evidence>
<feature type="compositionally biased region" description="Basic and acidic residues" evidence="4">
    <location>
        <begin position="291"/>
        <end position="327"/>
    </location>
</feature>
<accession>A0ABS3T4G1</accession>
<protein>
    <submittedName>
        <fullName evidence="5">OmpH family outer membrane protein</fullName>
    </submittedName>
</protein>
<evidence type="ECO:0000256" key="3">
    <source>
        <dbReference type="SAM" id="Coils"/>
    </source>
</evidence>
<sequence>MKLKVLFLIVIISLVNFNLHAQRGVRIGYIDTEYILQNVPEYQEASSQLDKKAVQWKTEIEKRLSEIEQKKKELNNESVLLTKELYDERFEEISFEEAEIIDIQQKRFGPNGDLMIQKRQLIEPIQDQIFAAVQEIATSKKFDFIFDKSADVVMLYSAERYDISEQVLRTITRSSRRKQVNSKEERKALEEEEVVPFVSQEKDDRQQALEDRKAQREADLAQKRAEREKALEERRKQQEELREAKRREAEERRQATIDARNQKRNGDVATDTVEEATKKTEAAAVTAASAETKEKTEAKEEIDPKKDSKTEIDSTKAKKEVKKDSSSAKKSKTSAEILEEKRQQKIRDREARQKELEERKQKIIEERKKAREEREKQLKKRDSIAKAKKKNGND</sequence>
<comment type="similarity">
    <text evidence="1">Belongs to the Skp family.</text>
</comment>
<proteinExistence type="inferred from homology"/>
<dbReference type="Gene3D" id="3.30.910.20">
    <property type="entry name" value="Skp domain"/>
    <property type="match status" value="1"/>
</dbReference>
<evidence type="ECO:0000256" key="4">
    <source>
        <dbReference type="SAM" id="MobiDB-lite"/>
    </source>
</evidence>
<evidence type="ECO:0000256" key="1">
    <source>
        <dbReference type="ARBA" id="ARBA00009091"/>
    </source>
</evidence>
<dbReference type="EMBL" id="JAGEVF010000007">
    <property type="protein sequence ID" value="MBO3117144.1"/>
    <property type="molecule type" value="Genomic_DNA"/>
</dbReference>
<keyword evidence="2" id="KW-0732">Signal</keyword>
<keyword evidence="3" id="KW-0175">Coiled coil</keyword>
<dbReference type="PANTHER" id="PTHR35089">
    <property type="entry name" value="CHAPERONE PROTEIN SKP"/>
    <property type="match status" value="1"/>
</dbReference>
<organism evidence="5 6">
    <name type="scientific">Winogradskyella pelagia</name>
    <dbReference type="NCBI Taxonomy" id="2819984"/>
    <lineage>
        <taxon>Bacteria</taxon>
        <taxon>Pseudomonadati</taxon>
        <taxon>Bacteroidota</taxon>
        <taxon>Flavobacteriia</taxon>
        <taxon>Flavobacteriales</taxon>
        <taxon>Flavobacteriaceae</taxon>
        <taxon>Winogradskyella</taxon>
    </lineage>
</organism>
<feature type="compositionally biased region" description="Basic and acidic residues" evidence="4">
    <location>
        <begin position="338"/>
        <end position="394"/>
    </location>
</feature>
<feature type="coiled-coil region" evidence="3">
    <location>
        <begin position="57"/>
        <end position="84"/>
    </location>
</feature>
<dbReference type="PANTHER" id="PTHR35089:SF1">
    <property type="entry name" value="CHAPERONE PROTEIN SKP"/>
    <property type="match status" value="1"/>
</dbReference>
<name>A0ABS3T4G1_9FLAO</name>
<evidence type="ECO:0000256" key="2">
    <source>
        <dbReference type="ARBA" id="ARBA00022729"/>
    </source>
</evidence>
<gene>
    <name evidence="5" type="ORF">J4050_10325</name>
</gene>
<keyword evidence="6" id="KW-1185">Reference proteome</keyword>
<evidence type="ECO:0000313" key="6">
    <source>
        <dbReference type="Proteomes" id="UP000676776"/>
    </source>
</evidence>
<reference evidence="5 6" key="1">
    <citation type="submission" date="2021-03" db="EMBL/GenBank/DDBJ databases">
        <title>Winogradskyella sp. nov., isolated from costal sediment.</title>
        <authorList>
            <person name="Gao C."/>
        </authorList>
    </citation>
    <scope>NUCLEOTIDE SEQUENCE [LARGE SCALE GENOMIC DNA]</scope>
    <source>
        <strain evidence="5 6">DF17</strain>
    </source>
</reference>
<comment type="caution">
    <text evidence="5">The sequence shown here is derived from an EMBL/GenBank/DDBJ whole genome shotgun (WGS) entry which is preliminary data.</text>
</comment>
<dbReference type="InterPro" id="IPR005632">
    <property type="entry name" value="Chaperone_Skp"/>
</dbReference>
<dbReference type="SUPFAM" id="SSF111384">
    <property type="entry name" value="OmpH-like"/>
    <property type="match status" value="1"/>
</dbReference>
<dbReference type="SMART" id="SM00935">
    <property type="entry name" value="OmpH"/>
    <property type="match status" value="1"/>
</dbReference>